<dbReference type="PANTHER" id="PTHR33164:SF101">
    <property type="entry name" value="TRANSCRIPTIONAL REPRESSOR MPRA"/>
    <property type="match status" value="1"/>
</dbReference>
<dbReference type="EMBL" id="JAMBOL010000005">
    <property type="protein sequence ID" value="MCM3714147.1"/>
    <property type="molecule type" value="Genomic_DNA"/>
</dbReference>
<dbReference type="Gene3D" id="1.10.10.10">
    <property type="entry name" value="Winged helix-like DNA-binding domain superfamily/Winged helix DNA-binding domain"/>
    <property type="match status" value="1"/>
</dbReference>
<dbReference type="InterPro" id="IPR036388">
    <property type="entry name" value="WH-like_DNA-bd_sf"/>
</dbReference>
<evidence type="ECO:0000256" key="1">
    <source>
        <dbReference type="ARBA" id="ARBA00023125"/>
    </source>
</evidence>
<protein>
    <submittedName>
        <fullName evidence="3">MarR family transcriptional regulator</fullName>
    </submittedName>
</protein>
<comment type="caution">
    <text evidence="3">The sequence shown here is derived from an EMBL/GenBank/DDBJ whole genome shotgun (WGS) entry which is preliminary data.</text>
</comment>
<dbReference type="SUPFAM" id="SSF46785">
    <property type="entry name" value="Winged helix' DNA-binding domain"/>
    <property type="match status" value="1"/>
</dbReference>
<evidence type="ECO:0000259" key="2">
    <source>
        <dbReference type="PROSITE" id="PS50995"/>
    </source>
</evidence>
<dbReference type="PROSITE" id="PS50995">
    <property type="entry name" value="HTH_MARR_2"/>
    <property type="match status" value="1"/>
</dbReference>
<dbReference type="InterPro" id="IPR036390">
    <property type="entry name" value="WH_DNA-bd_sf"/>
</dbReference>
<dbReference type="Proteomes" id="UP001139179">
    <property type="component" value="Unassembled WGS sequence"/>
</dbReference>
<dbReference type="PRINTS" id="PR00598">
    <property type="entry name" value="HTHMARR"/>
</dbReference>
<dbReference type="Pfam" id="PF12802">
    <property type="entry name" value="MarR_2"/>
    <property type="match status" value="1"/>
</dbReference>
<dbReference type="RefSeq" id="WP_251195201.1">
    <property type="nucleotide sequence ID" value="NZ_JAMBOL010000005.1"/>
</dbReference>
<name>A0A9X2DRK7_9BACI</name>
<dbReference type="PANTHER" id="PTHR33164">
    <property type="entry name" value="TRANSCRIPTIONAL REGULATOR, MARR FAMILY"/>
    <property type="match status" value="1"/>
</dbReference>
<keyword evidence="1" id="KW-0238">DNA-binding</keyword>
<gene>
    <name evidence="3" type="ORF">M3202_08615</name>
</gene>
<dbReference type="GO" id="GO:0003677">
    <property type="term" value="F:DNA binding"/>
    <property type="evidence" value="ECO:0007669"/>
    <property type="project" value="UniProtKB-KW"/>
</dbReference>
<sequence>MDQETEKLIQLFIRLHRKQLETNIRSVDHKTSESRVLYLLKKSNSRGLKVSDLSVALRVTSPFVTQQVNLLEEKGLIQRQRDAKDGRVVRIHLTEEGWVAAEEIEQNIYSIFSGLTAYLGKEDSDKLAELLTKALNYIEEQFMDKMRGKA</sequence>
<keyword evidence="4" id="KW-1185">Reference proteome</keyword>
<dbReference type="GO" id="GO:0003700">
    <property type="term" value="F:DNA-binding transcription factor activity"/>
    <property type="evidence" value="ECO:0007669"/>
    <property type="project" value="InterPro"/>
</dbReference>
<evidence type="ECO:0000313" key="4">
    <source>
        <dbReference type="Proteomes" id="UP001139179"/>
    </source>
</evidence>
<dbReference type="InterPro" id="IPR039422">
    <property type="entry name" value="MarR/SlyA-like"/>
</dbReference>
<reference evidence="3" key="1">
    <citation type="submission" date="2022-05" db="EMBL/GenBank/DDBJ databases">
        <title>Comparative Genomics of Spacecraft Associated Microbes.</title>
        <authorList>
            <person name="Tran M.T."/>
            <person name="Wright A."/>
            <person name="Seuylemezian A."/>
            <person name="Eisen J."/>
            <person name="Coil D."/>
        </authorList>
    </citation>
    <scope>NUCLEOTIDE SEQUENCE</scope>
    <source>
        <strain evidence="3">214.1.1</strain>
    </source>
</reference>
<dbReference type="SMART" id="SM00347">
    <property type="entry name" value="HTH_MARR"/>
    <property type="match status" value="1"/>
</dbReference>
<accession>A0A9X2DRK7</accession>
<dbReference type="GO" id="GO:0006950">
    <property type="term" value="P:response to stress"/>
    <property type="evidence" value="ECO:0007669"/>
    <property type="project" value="TreeGrafter"/>
</dbReference>
<organism evidence="3 4">
    <name type="scientific">Halalkalibacter oceani</name>
    <dbReference type="NCBI Taxonomy" id="1653776"/>
    <lineage>
        <taxon>Bacteria</taxon>
        <taxon>Bacillati</taxon>
        <taxon>Bacillota</taxon>
        <taxon>Bacilli</taxon>
        <taxon>Bacillales</taxon>
        <taxon>Bacillaceae</taxon>
        <taxon>Halalkalibacter</taxon>
    </lineage>
</organism>
<dbReference type="InterPro" id="IPR000835">
    <property type="entry name" value="HTH_MarR-typ"/>
</dbReference>
<feature type="domain" description="HTH marR-type" evidence="2">
    <location>
        <begin position="5"/>
        <end position="136"/>
    </location>
</feature>
<proteinExistence type="predicted"/>
<evidence type="ECO:0000313" key="3">
    <source>
        <dbReference type="EMBL" id="MCM3714147.1"/>
    </source>
</evidence>
<dbReference type="AlphaFoldDB" id="A0A9X2DRK7"/>